<feature type="signal peptide" evidence="1">
    <location>
        <begin position="1"/>
        <end position="21"/>
    </location>
</feature>
<name>A0ABS5K0Y8_9BACT</name>
<dbReference type="RefSeq" id="WP_212218036.1">
    <property type="nucleotide sequence ID" value="NZ_JAGUCO010000021.1"/>
</dbReference>
<gene>
    <name evidence="2" type="ORF">KEM10_18890</name>
</gene>
<keyword evidence="3" id="KW-1185">Reference proteome</keyword>
<feature type="chain" id="PRO_5046778638" evidence="1">
    <location>
        <begin position="22"/>
        <end position="238"/>
    </location>
</feature>
<sequence>MKNSYLLLFSLLILITTGCSTETKQTGDPGNIPGMGETPGEAEVNDELFLPDGVVIDGDITGSSDPIFTYNSPDGCLNGHQAGQTERCEHGSGGADVALNITFVNTTDENKNVVIPAGCIFNCKQEGYQNAILIQDVAIKLIGRGAVSIKLNVYCINRGREGSSNDLTYELKGITTSEHMLDLIDNLIDKKIDIVFYNEDQTEYQSIISGIQDVVWAITNDSGVSEDGWNFIFSLPEM</sequence>
<organism evidence="2 3">
    <name type="scientific">Carboxylicivirga linearis</name>
    <dbReference type="NCBI Taxonomy" id="1628157"/>
    <lineage>
        <taxon>Bacteria</taxon>
        <taxon>Pseudomonadati</taxon>
        <taxon>Bacteroidota</taxon>
        <taxon>Bacteroidia</taxon>
        <taxon>Marinilabiliales</taxon>
        <taxon>Marinilabiliaceae</taxon>
        <taxon>Carboxylicivirga</taxon>
    </lineage>
</organism>
<accession>A0ABS5K0Y8</accession>
<reference evidence="2 3" key="1">
    <citation type="journal article" date="2015" name="Int. J. Syst. Evol. Microbiol.">
        <title>Carboxylicivirga linearis sp. nov., isolated from a sea cucumber culture pond.</title>
        <authorList>
            <person name="Wang F.Q."/>
            <person name="Zhou Y.X."/>
            <person name="Lin X.Z."/>
            <person name="Chen G.J."/>
            <person name="Du Z.J."/>
        </authorList>
    </citation>
    <scope>NUCLEOTIDE SEQUENCE [LARGE SCALE GENOMIC DNA]</scope>
    <source>
        <strain evidence="2 3">FB218</strain>
    </source>
</reference>
<evidence type="ECO:0000313" key="2">
    <source>
        <dbReference type="EMBL" id="MBS2100359.1"/>
    </source>
</evidence>
<dbReference type="EMBL" id="JAGUCO010000021">
    <property type="protein sequence ID" value="MBS2100359.1"/>
    <property type="molecule type" value="Genomic_DNA"/>
</dbReference>
<proteinExistence type="predicted"/>
<evidence type="ECO:0000313" key="3">
    <source>
        <dbReference type="Proteomes" id="UP000708576"/>
    </source>
</evidence>
<dbReference type="Proteomes" id="UP000708576">
    <property type="component" value="Unassembled WGS sequence"/>
</dbReference>
<keyword evidence="1" id="KW-0732">Signal</keyword>
<protein>
    <submittedName>
        <fullName evidence="2">Uncharacterized protein</fullName>
    </submittedName>
</protein>
<evidence type="ECO:0000256" key="1">
    <source>
        <dbReference type="SAM" id="SignalP"/>
    </source>
</evidence>
<dbReference type="PROSITE" id="PS51257">
    <property type="entry name" value="PROKAR_LIPOPROTEIN"/>
    <property type="match status" value="1"/>
</dbReference>
<comment type="caution">
    <text evidence="2">The sequence shown here is derived from an EMBL/GenBank/DDBJ whole genome shotgun (WGS) entry which is preliminary data.</text>
</comment>